<sequence>MPEDGTLMESGMNESVSDAFFASTLPGIPRLDGSGNPMDSRQLTGGNAWKQILRTPSGAIAPVVQCQDALWSHGSWGWANDTCSLTINTKYTGGASIETVPPLRFVSIRAVVRTQSVTAAEKANALASGYMTLEICSDPWLPKSAKVPRWAWRRHSPIHPTLRCFVTFHSHTLSLPSLDTTLPRVSHPRNRFPSASNGCIAPTSAAHTSSALVFNLCTLPCVYAPPRPPMPLP</sequence>
<protein>
    <submittedName>
        <fullName evidence="1">Uncharacterized protein</fullName>
    </submittedName>
</protein>
<accession>A0A6A5W6E9</accession>
<dbReference type="EMBL" id="ML977613">
    <property type="protein sequence ID" value="KAF1997480.1"/>
    <property type="molecule type" value="Genomic_DNA"/>
</dbReference>
<organism evidence="1 2">
    <name type="scientific">Amniculicola lignicola CBS 123094</name>
    <dbReference type="NCBI Taxonomy" id="1392246"/>
    <lineage>
        <taxon>Eukaryota</taxon>
        <taxon>Fungi</taxon>
        <taxon>Dikarya</taxon>
        <taxon>Ascomycota</taxon>
        <taxon>Pezizomycotina</taxon>
        <taxon>Dothideomycetes</taxon>
        <taxon>Pleosporomycetidae</taxon>
        <taxon>Pleosporales</taxon>
        <taxon>Amniculicolaceae</taxon>
        <taxon>Amniculicola</taxon>
    </lineage>
</organism>
<reference evidence="1" key="1">
    <citation type="journal article" date="2020" name="Stud. Mycol.">
        <title>101 Dothideomycetes genomes: a test case for predicting lifestyles and emergence of pathogens.</title>
        <authorList>
            <person name="Haridas S."/>
            <person name="Albert R."/>
            <person name="Binder M."/>
            <person name="Bloem J."/>
            <person name="Labutti K."/>
            <person name="Salamov A."/>
            <person name="Andreopoulos B."/>
            <person name="Baker S."/>
            <person name="Barry K."/>
            <person name="Bills G."/>
            <person name="Bluhm B."/>
            <person name="Cannon C."/>
            <person name="Castanera R."/>
            <person name="Culley D."/>
            <person name="Daum C."/>
            <person name="Ezra D."/>
            <person name="Gonzalez J."/>
            <person name="Henrissat B."/>
            <person name="Kuo A."/>
            <person name="Liang C."/>
            <person name="Lipzen A."/>
            <person name="Lutzoni F."/>
            <person name="Magnuson J."/>
            <person name="Mondo S."/>
            <person name="Nolan M."/>
            <person name="Ohm R."/>
            <person name="Pangilinan J."/>
            <person name="Park H.-J."/>
            <person name="Ramirez L."/>
            <person name="Alfaro M."/>
            <person name="Sun H."/>
            <person name="Tritt A."/>
            <person name="Yoshinaga Y."/>
            <person name="Zwiers L.-H."/>
            <person name="Turgeon B."/>
            <person name="Goodwin S."/>
            <person name="Spatafora J."/>
            <person name="Crous P."/>
            <person name="Grigoriev I."/>
        </authorList>
    </citation>
    <scope>NUCLEOTIDE SEQUENCE</scope>
    <source>
        <strain evidence="1">CBS 123094</strain>
    </source>
</reference>
<gene>
    <name evidence="1" type="ORF">P154DRAFT_578898</name>
</gene>
<evidence type="ECO:0000313" key="1">
    <source>
        <dbReference type="EMBL" id="KAF1997480.1"/>
    </source>
</evidence>
<evidence type="ECO:0000313" key="2">
    <source>
        <dbReference type="Proteomes" id="UP000799779"/>
    </source>
</evidence>
<name>A0A6A5W6E9_9PLEO</name>
<dbReference type="AlphaFoldDB" id="A0A6A5W6E9"/>
<dbReference type="Proteomes" id="UP000799779">
    <property type="component" value="Unassembled WGS sequence"/>
</dbReference>
<proteinExistence type="predicted"/>
<keyword evidence="2" id="KW-1185">Reference proteome</keyword>